<dbReference type="Proteomes" id="UP001212123">
    <property type="component" value="Unassembled WGS sequence"/>
</dbReference>
<proteinExistence type="predicted"/>
<protein>
    <recommendedName>
        <fullName evidence="3">Tetratricopeptide repeat protein</fullName>
    </recommendedName>
</protein>
<sequence>MQSVPVAVWLGGSHQVLGDVGASKQWWEVACEECQEAFNLAAADYWLGRALVGLGDKSGARRAYEGALSQQVLYPARGEVEKSLKRLKGKRSKGYSDLGWFFGEKICP</sequence>
<evidence type="ECO:0008006" key="3">
    <source>
        <dbReference type="Google" id="ProtNLM"/>
    </source>
</evidence>
<reference evidence="1 2" key="1">
    <citation type="submission" date="2023-01" db="EMBL/GenBank/DDBJ databases">
        <title>Genomes from the Australian National Cyanobacteria Reference Collection.</title>
        <authorList>
            <person name="Willis A."/>
            <person name="Lee E.M.F."/>
        </authorList>
    </citation>
    <scope>NUCLEOTIDE SEQUENCE [LARGE SCALE GENOMIC DNA]</scope>
    <source>
        <strain evidence="1 2">CS-537/01</strain>
    </source>
</reference>
<name>A0ABT5A256_9CYAN</name>
<evidence type="ECO:0000313" key="2">
    <source>
        <dbReference type="Proteomes" id="UP001212123"/>
    </source>
</evidence>
<organism evidence="1 2">
    <name type="scientific">Dolichospermum circinale CS-537/01</name>
    <dbReference type="NCBI Taxonomy" id="3021739"/>
    <lineage>
        <taxon>Bacteria</taxon>
        <taxon>Bacillati</taxon>
        <taxon>Cyanobacteriota</taxon>
        <taxon>Cyanophyceae</taxon>
        <taxon>Nostocales</taxon>
        <taxon>Aphanizomenonaceae</taxon>
        <taxon>Dolichospermum</taxon>
        <taxon>Dolichospermum circinale</taxon>
    </lineage>
</organism>
<comment type="caution">
    <text evidence="1">The sequence shown here is derived from an EMBL/GenBank/DDBJ whole genome shotgun (WGS) entry which is preliminary data.</text>
</comment>
<accession>A0ABT5A256</accession>
<dbReference type="RefSeq" id="WP_271805026.1">
    <property type="nucleotide sequence ID" value="NZ_JAQMTU010000033.1"/>
</dbReference>
<dbReference type="EMBL" id="JAQMTU010000033">
    <property type="protein sequence ID" value="MDB9486003.1"/>
    <property type="molecule type" value="Genomic_DNA"/>
</dbReference>
<gene>
    <name evidence="1" type="ORF">PN492_05480</name>
</gene>
<evidence type="ECO:0000313" key="1">
    <source>
        <dbReference type="EMBL" id="MDB9486003.1"/>
    </source>
</evidence>
<keyword evidence="2" id="KW-1185">Reference proteome</keyword>